<keyword evidence="3" id="KW-1185">Reference proteome</keyword>
<dbReference type="Proteomes" id="UP000446866">
    <property type="component" value="Unassembled WGS sequence"/>
</dbReference>
<sequence>MISTSHALGLIAVMTLGTMLLRFLPFVLFSKGTPKIILYLGDVLPYAVMGMLVVYCLKGIDFLDGTHGIPEMISVALVAILHKWKHSTILSILAGTICYMVLIRVM</sequence>
<comment type="caution">
    <text evidence="2">The sequence shown here is derived from an EMBL/GenBank/DDBJ whole genome shotgun (WGS) entry which is preliminary data.</text>
</comment>
<name>A0A845QKX5_9FIRM</name>
<organism evidence="2 3">
    <name type="scientific">Anaerotruncus colihominis</name>
    <dbReference type="NCBI Taxonomy" id="169435"/>
    <lineage>
        <taxon>Bacteria</taxon>
        <taxon>Bacillati</taxon>
        <taxon>Bacillota</taxon>
        <taxon>Clostridia</taxon>
        <taxon>Eubacteriales</taxon>
        <taxon>Oscillospiraceae</taxon>
        <taxon>Anaerotruncus</taxon>
    </lineage>
</organism>
<evidence type="ECO:0000313" key="2">
    <source>
        <dbReference type="EMBL" id="NBH61721.1"/>
    </source>
</evidence>
<accession>A0A845QKX5</accession>
<dbReference type="Pfam" id="PF05437">
    <property type="entry name" value="AzlD"/>
    <property type="match status" value="1"/>
</dbReference>
<keyword evidence="1" id="KW-0812">Transmembrane</keyword>
<dbReference type="InterPro" id="IPR008407">
    <property type="entry name" value="Brnchd-chn_aa_trnsp_AzlD"/>
</dbReference>
<dbReference type="EMBL" id="QXWK01000014">
    <property type="protein sequence ID" value="NBH61721.1"/>
    <property type="molecule type" value="Genomic_DNA"/>
</dbReference>
<proteinExistence type="predicted"/>
<keyword evidence="1" id="KW-1133">Transmembrane helix</keyword>
<evidence type="ECO:0000313" key="3">
    <source>
        <dbReference type="Proteomes" id="UP000446866"/>
    </source>
</evidence>
<reference evidence="2 3" key="1">
    <citation type="submission" date="2018-08" db="EMBL/GenBank/DDBJ databases">
        <title>Murine metabolic-syndrome-specific gut microbial biobank.</title>
        <authorList>
            <person name="Liu C."/>
        </authorList>
    </citation>
    <scope>NUCLEOTIDE SEQUENCE [LARGE SCALE GENOMIC DNA]</scope>
    <source>
        <strain evidence="2 3">28</strain>
    </source>
</reference>
<dbReference type="RefSeq" id="WP_160202005.1">
    <property type="nucleotide sequence ID" value="NZ_QXWK01000014.1"/>
</dbReference>
<dbReference type="PIRSF" id="PIRSF003203">
    <property type="entry name" value="AzlD"/>
    <property type="match status" value="1"/>
</dbReference>
<feature type="transmembrane region" description="Helical" evidence="1">
    <location>
        <begin position="36"/>
        <end position="55"/>
    </location>
</feature>
<protein>
    <submittedName>
        <fullName evidence="2">Branched-chain amino acid transporter AzlD</fullName>
    </submittedName>
</protein>
<evidence type="ECO:0000256" key="1">
    <source>
        <dbReference type="SAM" id="Phobius"/>
    </source>
</evidence>
<keyword evidence="1" id="KW-0472">Membrane</keyword>
<dbReference type="AlphaFoldDB" id="A0A845QKX5"/>
<gene>
    <name evidence="2" type="ORF">D0435_08655</name>
</gene>
<feature type="transmembrane region" description="Helical" evidence="1">
    <location>
        <begin position="87"/>
        <end position="105"/>
    </location>
</feature>
<feature type="transmembrane region" description="Helical" evidence="1">
    <location>
        <begin position="7"/>
        <end position="30"/>
    </location>
</feature>